<dbReference type="Proteomes" id="UP001596328">
    <property type="component" value="Unassembled WGS sequence"/>
</dbReference>
<accession>A0ABD5S004</accession>
<evidence type="ECO:0008006" key="4">
    <source>
        <dbReference type="Google" id="ProtNLM"/>
    </source>
</evidence>
<feature type="coiled-coil region" evidence="1">
    <location>
        <begin position="7"/>
        <end position="48"/>
    </location>
</feature>
<protein>
    <recommendedName>
        <fullName evidence="4">Chromosome segregation protein SMC</fullName>
    </recommendedName>
</protein>
<sequence length="81" mass="9736">DRAEERVDDLEAERDHAEARADDLRRQLREANARNDDVEELVTYVEEERSLQERREAARGAPVWRRAKWWFLGRPTETDEE</sequence>
<proteinExistence type="predicted"/>
<comment type="caution">
    <text evidence="2">The sequence shown here is derived from an EMBL/GenBank/DDBJ whole genome shotgun (WGS) entry which is preliminary data.</text>
</comment>
<feature type="non-terminal residue" evidence="2">
    <location>
        <position position="1"/>
    </location>
</feature>
<keyword evidence="1" id="KW-0175">Coiled coil</keyword>
<evidence type="ECO:0000313" key="2">
    <source>
        <dbReference type="EMBL" id="MFC6724988.1"/>
    </source>
</evidence>
<evidence type="ECO:0000256" key="1">
    <source>
        <dbReference type="SAM" id="Coils"/>
    </source>
</evidence>
<dbReference type="AlphaFoldDB" id="A0ABD5S004"/>
<reference evidence="2 3" key="1">
    <citation type="journal article" date="2019" name="Int. J. Syst. Evol. Microbiol.">
        <title>The Global Catalogue of Microorganisms (GCM) 10K type strain sequencing project: providing services to taxonomists for standard genome sequencing and annotation.</title>
        <authorList>
            <consortium name="The Broad Institute Genomics Platform"/>
            <consortium name="The Broad Institute Genome Sequencing Center for Infectious Disease"/>
            <person name="Wu L."/>
            <person name="Ma J."/>
        </authorList>
    </citation>
    <scope>NUCLEOTIDE SEQUENCE [LARGE SCALE GENOMIC DNA]</scope>
    <source>
        <strain evidence="2 3">NBRC 111368</strain>
    </source>
</reference>
<keyword evidence="3" id="KW-1185">Reference proteome</keyword>
<dbReference type="EMBL" id="JBHSWU010000348">
    <property type="protein sequence ID" value="MFC6724988.1"/>
    <property type="molecule type" value="Genomic_DNA"/>
</dbReference>
<organism evidence="2 3">
    <name type="scientific">Halobium palmae</name>
    <dbReference type="NCBI Taxonomy" id="1776492"/>
    <lineage>
        <taxon>Archaea</taxon>
        <taxon>Methanobacteriati</taxon>
        <taxon>Methanobacteriota</taxon>
        <taxon>Stenosarchaea group</taxon>
        <taxon>Halobacteria</taxon>
        <taxon>Halobacteriales</taxon>
        <taxon>Haloferacaceae</taxon>
        <taxon>Halobium</taxon>
    </lineage>
</organism>
<gene>
    <name evidence="2" type="ORF">ACFQE1_11520</name>
</gene>
<evidence type="ECO:0000313" key="3">
    <source>
        <dbReference type="Proteomes" id="UP001596328"/>
    </source>
</evidence>
<name>A0ABD5S004_9EURY</name>